<keyword evidence="1" id="KW-1133">Transmembrane helix</keyword>
<evidence type="ECO:0000256" key="1">
    <source>
        <dbReference type="SAM" id="Phobius"/>
    </source>
</evidence>
<reference evidence="2" key="2">
    <citation type="submission" date="2023-01" db="EMBL/GenBank/DDBJ databases">
        <authorList>
            <person name="Sun Q."/>
            <person name="Evtushenko L."/>
        </authorList>
    </citation>
    <scope>NUCLEOTIDE SEQUENCE</scope>
    <source>
        <strain evidence="2">VKM B-1499</strain>
    </source>
</reference>
<feature type="transmembrane region" description="Helical" evidence="1">
    <location>
        <begin position="91"/>
        <end position="114"/>
    </location>
</feature>
<protein>
    <submittedName>
        <fullName evidence="2">Uncharacterized protein</fullName>
    </submittedName>
</protein>
<evidence type="ECO:0000313" key="2">
    <source>
        <dbReference type="EMBL" id="GLK47696.1"/>
    </source>
</evidence>
<keyword evidence="1" id="KW-0472">Membrane</keyword>
<organism evidence="2 3">
    <name type="scientific">Brevundimonas intermedia</name>
    <dbReference type="NCBI Taxonomy" id="74315"/>
    <lineage>
        <taxon>Bacteria</taxon>
        <taxon>Pseudomonadati</taxon>
        <taxon>Pseudomonadota</taxon>
        <taxon>Alphaproteobacteria</taxon>
        <taxon>Caulobacterales</taxon>
        <taxon>Caulobacteraceae</taxon>
        <taxon>Brevundimonas</taxon>
    </lineage>
</organism>
<keyword evidence="1" id="KW-0812">Transmembrane</keyword>
<reference evidence="2" key="1">
    <citation type="journal article" date="2014" name="Int. J. Syst. Evol. Microbiol.">
        <title>Complete genome of a new Firmicutes species belonging to the dominant human colonic microbiota ('Ruminococcus bicirculans') reveals two chromosomes and a selective capacity to utilize plant glucans.</title>
        <authorList>
            <consortium name="NISC Comparative Sequencing Program"/>
            <person name="Wegmann U."/>
            <person name="Louis P."/>
            <person name="Goesmann A."/>
            <person name="Henrissat B."/>
            <person name="Duncan S.H."/>
            <person name="Flint H.J."/>
        </authorList>
    </citation>
    <scope>NUCLEOTIDE SEQUENCE</scope>
    <source>
        <strain evidence="2">VKM B-1499</strain>
    </source>
</reference>
<gene>
    <name evidence="2" type="ORF">GCM10017620_06690</name>
</gene>
<dbReference type="Proteomes" id="UP001143509">
    <property type="component" value="Unassembled WGS sequence"/>
</dbReference>
<evidence type="ECO:0000313" key="3">
    <source>
        <dbReference type="Proteomes" id="UP001143509"/>
    </source>
</evidence>
<feature type="transmembrane region" description="Helical" evidence="1">
    <location>
        <begin position="146"/>
        <end position="168"/>
    </location>
</feature>
<proteinExistence type="predicted"/>
<keyword evidence="3" id="KW-1185">Reference proteome</keyword>
<dbReference type="EMBL" id="BSFD01000002">
    <property type="protein sequence ID" value="GLK47696.1"/>
    <property type="molecule type" value="Genomic_DNA"/>
</dbReference>
<sequence length="173" mass="18150">MTTLLAAPAMRQGRRSVARRQAIGPENVKPQTPFIPPSPIAATQSGETLHRVQPGVGLTGVHPAMVKAVAGLYAAMVAVFWLVFGHGEAMLALGFITVLGLMFFGLLTGMSLLADTPAPGERIRSLNDCLAGRVIIDTGWISGREAALQMLTLPACLLVTAVVLGAVYRFTAG</sequence>
<feature type="transmembrane region" description="Helical" evidence="1">
    <location>
        <begin position="64"/>
        <end position="84"/>
    </location>
</feature>
<accession>A0ABQ5T7E8</accession>
<name>A0ABQ5T7E8_9CAUL</name>
<dbReference type="RefSeq" id="WP_156363211.1">
    <property type="nucleotide sequence ID" value="NZ_BSFD01000002.1"/>
</dbReference>
<comment type="caution">
    <text evidence="2">The sequence shown here is derived from an EMBL/GenBank/DDBJ whole genome shotgun (WGS) entry which is preliminary data.</text>
</comment>